<dbReference type="InterPro" id="IPR050639">
    <property type="entry name" value="SSR_resolvase"/>
</dbReference>
<keyword evidence="7" id="KW-1185">Reference proteome</keyword>
<dbReference type="RefSeq" id="WP_237337657.1">
    <property type="nucleotide sequence ID" value="NZ_BAABCM010000020.1"/>
</dbReference>
<dbReference type="Pfam" id="PF07508">
    <property type="entry name" value="Recombinase"/>
    <property type="match status" value="1"/>
</dbReference>
<name>A0ABP7JR24_9PSEU</name>
<accession>A0ABP7JR24</accession>
<protein>
    <submittedName>
        <fullName evidence="6">Recombinase family protein</fullName>
    </submittedName>
</protein>
<dbReference type="SMART" id="SM00857">
    <property type="entry name" value="Resolvase"/>
    <property type="match status" value="1"/>
</dbReference>
<dbReference type="PANTHER" id="PTHR30461">
    <property type="entry name" value="DNA-INVERTASE FROM LAMBDOID PROPHAGE"/>
    <property type="match status" value="1"/>
</dbReference>
<dbReference type="EMBL" id="BAABCM010000020">
    <property type="protein sequence ID" value="GAA3852100.1"/>
    <property type="molecule type" value="Genomic_DNA"/>
</dbReference>
<dbReference type="PANTHER" id="PTHR30461:SF23">
    <property type="entry name" value="DNA RECOMBINASE-RELATED"/>
    <property type="match status" value="1"/>
</dbReference>
<evidence type="ECO:0000313" key="7">
    <source>
        <dbReference type="Proteomes" id="UP001501624"/>
    </source>
</evidence>
<sequence length="250" mass="27559">MKLVAYLRVSTAKQLDGFGLDVQRKAIQEWCAANGHKVVAWCEDPAVSGAKDAVDRPGLTEALQKLRHPGLSGARRAPEAEGLVVARLDRLARALTVQEAILGLAWQHGAHVFTADTGEVLRDDPDDPMRTAMRQMAGVFAELDRRTTVKRLRDGIKAKAASGRKATGSYAYGYRGEGTGKNRDAVRVPQEQRVIRRMVEMRQARMSYPEIAARLQEEGFRPRKAAQWSAMTVRNILVREMGPEAAALSA</sequence>
<gene>
    <name evidence="6" type="ORF">GCM10022380_82500</name>
</gene>
<dbReference type="Gene3D" id="3.90.1750.20">
    <property type="entry name" value="Putative Large Serine Recombinase, Chain B, Domain 2"/>
    <property type="match status" value="1"/>
</dbReference>
<dbReference type="InterPro" id="IPR036162">
    <property type="entry name" value="Resolvase-like_N_sf"/>
</dbReference>
<dbReference type="Pfam" id="PF00239">
    <property type="entry name" value="Resolvase"/>
    <property type="match status" value="1"/>
</dbReference>
<keyword evidence="1" id="KW-0229">DNA integration</keyword>
<evidence type="ECO:0000313" key="6">
    <source>
        <dbReference type="EMBL" id="GAA3852100.1"/>
    </source>
</evidence>
<evidence type="ECO:0000256" key="4">
    <source>
        <dbReference type="PROSITE-ProRule" id="PRU10137"/>
    </source>
</evidence>
<keyword evidence="2" id="KW-0238">DNA-binding</keyword>
<organism evidence="6 7">
    <name type="scientific">Amycolatopsis tucumanensis</name>
    <dbReference type="NCBI Taxonomy" id="401106"/>
    <lineage>
        <taxon>Bacteria</taxon>
        <taxon>Bacillati</taxon>
        <taxon>Actinomycetota</taxon>
        <taxon>Actinomycetes</taxon>
        <taxon>Pseudonocardiales</taxon>
        <taxon>Pseudonocardiaceae</taxon>
        <taxon>Amycolatopsis</taxon>
    </lineage>
</organism>
<evidence type="ECO:0000256" key="3">
    <source>
        <dbReference type="ARBA" id="ARBA00023172"/>
    </source>
</evidence>
<dbReference type="PROSITE" id="PS00397">
    <property type="entry name" value="RECOMBINASES_1"/>
    <property type="match status" value="1"/>
</dbReference>
<dbReference type="CDD" id="cd00338">
    <property type="entry name" value="Ser_Recombinase"/>
    <property type="match status" value="1"/>
</dbReference>
<comment type="caution">
    <text evidence="6">The sequence shown here is derived from an EMBL/GenBank/DDBJ whole genome shotgun (WGS) entry which is preliminary data.</text>
</comment>
<dbReference type="InterPro" id="IPR006119">
    <property type="entry name" value="Resolv_N"/>
</dbReference>
<reference evidence="7" key="1">
    <citation type="journal article" date="2019" name="Int. J. Syst. Evol. Microbiol.">
        <title>The Global Catalogue of Microorganisms (GCM) 10K type strain sequencing project: providing services to taxonomists for standard genome sequencing and annotation.</title>
        <authorList>
            <consortium name="The Broad Institute Genomics Platform"/>
            <consortium name="The Broad Institute Genome Sequencing Center for Infectious Disease"/>
            <person name="Wu L."/>
            <person name="Ma J."/>
        </authorList>
    </citation>
    <scope>NUCLEOTIDE SEQUENCE [LARGE SCALE GENOMIC DNA]</scope>
    <source>
        <strain evidence="7">JCM 17017</strain>
    </source>
</reference>
<dbReference type="InterPro" id="IPR006118">
    <property type="entry name" value="Recombinase_CS"/>
</dbReference>
<dbReference type="Proteomes" id="UP001501624">
    <property type="component" value="Unassembled WGS sequence"/>
</dbReference>
<dbReference type="PROSITE" id="PS51736">
    <property type="entry name" value="RECOMBINASES_3"/>
    <property type="match status" value="1"/>
</dbReference>
<feature type="domain" description="Resolvase/invertase-type recombinase catalytic" evidence="5">
    <location>
        <begin position="2"/>
        <end position="163"/>
    </location>
</feature>
<feature type="active site" description="O-(5'-phospho-DNA)-serine intermediate" evidence="4">
    <location>
        <position position="10"/>
    </location>
</feature>
<keyword evidence="3" id="KW-0233">DNA recombination</keyword>
<evidence type="ECO:0000256" key="1">
    <source>
        <dbReference type="ARBA" id="ARBA00022908"/>
    </source>
</evidence>
<dbReference type="SUPFAM" id="SSF53041">
    <property type="entry name" value="Resolvase-like"/>
    <property type="match status" value="1"/>
</dbReference>
<proteinExistence type="predicted"/>
<dbReference type="Gene3D" id="3.40.50.1390">
    <property type="entry name" value="Resolvase, N-terminal catalytic domain"/>
    <property type="match status" value="1"/>
</dbReference>
<dbReference type="InterPro" id="IPR038109">
    <property type="entry name" value="DNA_bind_recomb_sf"/>
</dbReference>
<evidence type="ECO:0000256" key="2">
    <source>
        <dbReference type="ARBA" id="ARBA00023125"/>
    </source>
</evidence>
<dbReference type="InterPro" id="IPR011109">
    <property type="entry name" value="DNA_bind_recombinase_dom"/>
</dbReference>
<evidence type="ECO:0000259" key="5">
    <source>
        <dbReference type="PROSITE" id="PS51736"/>
    </source>
</evidence>